<organism evidence="1 2">
    <name type="scientific">Pseudomonas putida</name>
    <name type="common">Arthrobacter siderocapsulatus</name>
    <dbReference type="NCBI Taxonomy" id="303"/>
    <lineage>
        <taxon>Bacteria</taxon>
        <taxon>Pseudomonadati</taxon>
        <taxon>Pseudomonadota</taxon>
        <taxon>Gammaproteobacteria</taxon>
        <taxon>Pseudomonadales</taxon>
        <taxon>Pseudomonadaceae</taxon>
        <taxon>Pseudomonas</taxon>
    </lineage>
</organism>
<reference evidence="1 2" key="1">
    <citation type="submission" date="2017-04" db="EMBL/GenBank/DDBJ databases">
        <title>Presence of VIM-2 positive Pseudomonas species in chickens and their surrounding environment.</title>
        <authorList>
            <person name="Zhang R."/>
        </authorList>
    </citation>
    <scope>NUCLEOTIDE SEQUENCE [LARGE SCALE GENOMIC DNA]</scope>
    <source>
        <strain evidence="1 2">DZ-C18</strain>
    </source>
</reference>
<gene>
    <name evidence="1" type="ORF">B7H17_22385</name>
</gene>
<dbReference type="OrthoDB" id="6941071at2"/>
<sequence length="229" mass="25174">MSEKIENQRVEVLADKNLFVFPDHMSKANCDAAKECHVFATQAATAQFHPTNQADQWFGFYIDIMQQTGWIPVRYEMNRTVSSNVQLQVSNLLGKGLQVALGFLSGGIIGAAKEVGTAAIDALANSPEAIELLQRDTLEKDRSGLSLAQCNQSANGEVVMLLTAVHTDAEPDVNGNFLLFKWNSNGSTTYTGVAALVFHRGLYEQNRDVLIDRVSKNARSTLLSLKLKR</sequence>
<evidence type="ECO:0000313" key="1">
    <source>
        <dbReference type="EMBL" id="ORL60515.1"/>
    </source>
</evidence>
<dbReference type="RefSeq" id="WP_084858766.1">
    <property type="nucleotide sequence ID" value="NZ_JAOTEI010000049.1"/>
</dbReference>
<comment type="caution">
    <text evidence="1">The sequence shown here is derived from an EMBL/GenBank/DDBJ whole genome shotgun (WGS) entry which is preliminary data.</text>
</comment>
<name>A0A1X0ZQ05_PSEPU</name>
<dbReference type="EMBL" id="NBWC01000038">
    <property type="protein sequence ID" value="ORL60515.1"/>
    <property type="molecule type" value="Genomic_DNA"/>
</dbReference>
<evidence type="ECO:0000313" key="2">
    <source>
        <dbReference type="Proteomes" id="UP000193675"/>
    </source>
</evidence>
<dbReference type="Proteomes" id="UP000193675">
    <property type="component" value="Unassembled WGS sequence"/>
</dbReference>
<proteinExistence type="predicted"/>
<dbReference type="AlphaFoldDB" id="A0A1X0ZQ05"/>
<accession>A0A1X0ZQ05</accession>
<protein>
    <submittedName>
        <fullName evidence="1">Uncharacterized protein</fullName>
    </submittedName>
</protein>